<keyword evidence="10" id="KW-1185">Reference proteome</keyword>
<dbReference type="AlphaFoldDB" id="A0A498CPC0"/>
<feature type="compositionally biased region" description="Basic and acidic residues" evidence="6">
    <location>
        <begin position="28"/>
        <end position="38"/>
    </location>
</feature>
<evidence type="ECO:0000256" key="2">
    <source>
        <dbReference type="ARBA" id="ARBA00022670"/>
    </source>
</evidence>
<dbReference type="NCBIfam" id="NF045974">
    <property type="entry name" value="conju_CD1108"/>
    <property type="match status" value="1"/>
</dbReference>
<keyword evidence="7" id="KW-0472">Membrane</keyword>
<accession>A0A498CPC0</accession>
<evidence type="ECO:0000256" key="1">
    <source>
        <dbReference type="ARBA" id="ARBA00007074"/>
    </source>
</evidence>
<evidence type="ECO:0000256" key="6">
    <source>
        <dbReference type="SAM" id="MobiDB-lite"/>
    </source>
</evidence>
<organism evidence="9 10">
    <name type="scientific">Anaerotruncus massiliensis</name>
    <name type="common">ex Liu et al. 2021</name>
    <dbReference type="NCBI Taxonomy" id="2321404"/>
    <lineage>
        <taxon>Bacteria</taxon>
        <taxon>Bacillati</taxon>
        <taxon>Bacillota</taxon>
        <taxon>Clostridia</taxon>
        <taxon>Eubacteriales</taxon>
        <taxon>Oscillospiraceae</taxon>
        <taxon>Anaerotruncus</taxon>
    </lineage>
</organism>
<dbReference type="InterPro" id="IPR051202">
    <property type="entry name" value="Peptidase_C40"/>
</dbReference>
<evidence type="ECO:0000256" key="4">
    <source>
        <dbReference type="ARBA" id="ARBA00022807"/>
    </source>
</evidence>
<dbReference type="InterPro" id="IPR000064">
    <property type="entry name" value="NLP_P60_dom"/>
</dbReference>
<feature type="domain" description="NlpC/P60" evidence="8">
    <location>
        <begin position="533"/>
        <end position="657"/>
    </location>
</feature>
<feature type="transmembrane region" description="Helical" evidence="7">
    <location>
        <begin position="315"/>
        <end position="333"/>
    </location>
</feature>
<keyword evidence="7" id="KW-1133">Transmembrane helix</keyword>
<comment type="similarity">
    <text evidence="1">Belongs to the peptidase C40 family.</text>
</comment>
<dbReference type="Pfam" id="PF00877">
    <property type="entry name" value="NLPC_P60"/>
    <property type="match status" value="1"/>
</dbReference>
<dbReference type="SUPFAM" id="SSF54001">
    <property type="entry name" value="Cysteine proteinases"/>
    <property type="match status" value="1"/>
</dbReference>
<evidence type="ECO:0000313" key="9">
    <source>
        <dbReference type="EMBL" id="RLL10169.1"/>
    </source>
</evidence>
<dbReference type="PANTHER" id="PTHR47053">
    <property type="entry name" value="MUREIN DD-ENDOPEPTIDASE MEPH-RELATED"/>
    <property type="match status" value="1"/>
</dbReference>
<keyword evidence="3" id="KW-0378">Hydrolase</keyword>
<dbReference type="InterPro" id="IPR038765">
    <property type="entry name" value="Papain-like_cys_pep_sf"/>
</dbReference>
<keyword evidence="5" id="KW-0175">Coiled coil</keyword>
<proteinExistence type="inferred from homology"/>
<feature type="region of interest" description="Disordered" evidence="6">
    <location>
        <begin position="1"/>
        <end position="99"/>
    </location>
</feature>
<dbReference type="EMBL" id="RCHT01000016">
    <property type="protein sequence ID" value="RLL10169.1"/>
    <property type="molecule type" value="Genomic_DNA"/>
</dbReference>
<gene>
    <name evidence="9" type="ORF">D4A47_09370</name>
</gene>
<dbReference type="GO" id="GO:0008234">
    <property type="term" value="F:cysteine-type peptidase activity"/>
    <property type="evidence" value="ECO:0007669"/>
    <property type="project" value="UniProtKB-KW"/>
</dbReference>
<keyword evidence="4" id="KW-0788">Thiol protease</keyword>
<dbReference type="PANTHER" id="PTHR47053:SF5">
    <property type="entry name" value="BIFUNCTIONAL MURAMIDASE_DL-ENDOPEPTIDASE CWLT"/>
    <property type="match status" value="1"/>
</dbReference>
<feature type="compositionally biased region" description="Low complexity" evidence="6">
    <location>
        <begin position="40"/>
        <end position="58"/>
    </location>
</feature>
<sequence>MRELKATDKITQKMTRDGAVSENLATGEVEHISSREPETELSASSEESAGAAADLALRAAEHHEKKSARKAEKADTQAVRDGSAARQRPSSRLQFTEEERADPVLGKYIDRSDRAADRLDAAKAAIPTKKVLRTERVFDETAGKGKTQLHFEEVEKRPNGRLRHNPLSRPVHEIVHAAHAKVHEVEQENVGVEAGHKGEVLTERGLAYGKGKVRAAVHHHRTKPWRDATKAEQASVKANADYLYQKALHDDPALAASNPVSRFLQKQRIKRNYAKELRQAEKTAKNTAATAKSAAQKAKDAFKETFLYIKHHSRAVLLVIGIGACVALLFGGVSSCSMMAGSGVGGVFTSSYLSEDADMLAAEAAYCELEQELQYELDHYEALHPGYDEYRFDLDEIEHDPYVLISILTAFHEGVFTIDEVQAELQMLFEKQYILTQTVEVEVRYRTETRTDSEGNDYDVEVPYNYYICKVKLENFDLSHVPVYIMDEETLSLYAVYMATLGNREDLFPGSGYVDKYTKPPTTYDIPPSAMEDETFAALITEAEKYIGYPYVWGGSNPNTSFDCSGFVSWALTQSGVCNTGRLGAQGLYNISTPVSSANARPGDLIFFVGTYDTPGVSHVGIYVGGGKMLHCGDPIQYADINTSYWQSHFYAFGRPPYN</sequence>
<feature type="compositionally biased region" description="Basic and acidic residues" evidence="6">
    <location>
        <begin position="59"/>
        <end position="75"/>
    </location>
</feature>
<dbReference type="Gene3D" id="3.90.1720.10">
    <property type="entry name" value="endopeptidase domain like (from Nostoc punctiforme)"/>
    <property type="match status" value="1"/>
</dbReference>
<evidence type="ECO:0000256" key="7">
    <source>
        <dbReference type="SAM" id="Phobius"/>
    </source>
</evidence>
<evidence type="ECO:0000313" key="10">
    <source>
        <dbReference type="Proteomes" id="UP000276301"/>
    </source>
</evidence>
<feature type="compositionally biased region" description="Basic and acidic residues" evidence="6">
    <location>
        <begin position="1"/>
        <end position="16"/>
    </location>
</feature>
<dbReference type="Proteomes" id="UP000276301">
    <property type="component" value="Unassembled WGS sequence"/>
</dbReference>
<evidence type="ECO:0000259" key="8">
    <source>
        <dbReference type="PROSITE" id="PS51935"/>
    </source>
</evidence>
<protein>
    <submittedName>
        <fullName evidence="9">Peptidase M23</fullName>
    </submittedName>
</protein>
<reference evidence="9 10" key="1">
    <citation type="submission" date="2018-10" db="EMBL/GenBank/DDBJ databases">
        <title>Anaerotruncus faecis sp. nov., isolated from human feces.</title>
        <authorList>
            <person name="Wang Y.-J."/>
        </authorList>
    </citation>
    <scope>NUCLEOTIDE SEQUENCE [LARGE SCALE GENOMIC DNA]</scope>
    <source>
        <strain evidence="9 10">22A2-44</strain>
    </source>
</reference>
<dbReference type="PROSITE" id="PS51935">
    <property type="entry name" value="NLPC_P60"/>
    <property type="match status" value="1"/>
</dbReference>
<name>A0A498CPC0_9FIRM</name>
<dbReference type="RefSeq" id="WP_121587085.1">
    <property type="nucleotide sequence ID" value="NZ_RCHT01000016.1"/>
</dbReference>
<evidence type="ECO:0000256" key="5">
    <source>
        <dbReference type="SAM" id="Coils"/>
    </source>
</evidence>
<dbReference type="GO" id="GO:0006508">
    <property type="term" value="P:proteolysis"/>
    <property type="evidence" value="ECO:0007669"/>
    <property type="project" value="UniProtKB-KW"/>
</dbReference>
<comment type="caution">
    <text evidence="9">The sequence shown here is derived from an EMBL/GenBank/DDBJ whole genome shotgun (WGS) entry which is preliminary data.</text>
</comment>
<keyword evidence="2" id="KW-0645">Protease</keyword>
<feature type="coiled-coil region" evidence="5">
    <location>
        <begin position="270"/>
        <end position="297"/>
    </location>
</feature>
<evidence type="ECO:0000256" key="3">
    <source>
        <dbReference type="ARBA" id="ARBA00022801"/>
    </source>
</evidence>
<keyword evidence="7" id="KW-0812">Transmembrane</keyword>